<feature type="compositionally biased region" description="Polar residues" evidence="1">
    <location>
        <begin position="9"/>
        <end position="26"/>
    </location>
</feature>
<keyword evidence="3" id="KW-1185">Reference proteome</keyword>
<dbReference type="Proteomes" id="UP000887458">
    <property type="component" value="Unassembled WGS sequence"/>
</dbReference>
<sequence>MGSCLSAVGSRSSINRQKCPMSSSTRMNKKCKISKKSKLASKLSESNDDKQSESDDDLKKPHTVTNINLSGLQTDDNSTGGLSKLKLSKSPSLSLLPNINKRKISTTSSSLYSSEKLNEQNQIKFKIRPTQQQQQQPQQSPGLSKVKVKIISDSIRKRPQSQWTEDLQDNTRQRLKEKRAVIRKLYEKRSFDDSISDTSNNHHDFDPDSYDITTFEIGTEDKTDDDDNEEEEIMEETQEFKSKIAPKNL</sequence>
<accession>A0ABQ8JLS0</accession>
<proteinExistence type="predicted"/>
<name>A0ABQ8JLS0_DERPT</name>
<feature type="region of interest" description="Disordered" evidence="1">
    <location>
        <begin position="122"/>
        <end position="146"/>
    </location>
</feature>
<feature type="compositionally biased region" description="Polar residues" evidence="1">
    <location>
        <begin position="63"/>
        <end position="81"/>
    </location>
</feature>
<evidence type="ECO:0000256" key="1">
    <source>
        <dbReference type="SAM" id="MobiDB-lite"/>
    </source>
</evidence>
<feature type="region of interest" description="Disordered" evidence="1">
    <location>
        <begin position="1"/>
        <end position="91"/>
    </location>
</feature>
<feature type="compositionally biased region" description="Basic and acidic residues" evidence="1">
    <location>
        <begin position="45"/>
        <end position="60"/>
    </location>
</feature>
<evidence type="ECO:0000313" key="3">
    <source>
        <dbReference type="Proteomes" id="UP000887458"/>
    </source>
</evidence>
<feature type="region of interest" description="Disordered" evidence="1">
    <location>
        <begin position="217"/>
        <end position="249"/>
    </location>
</feature>
<dbReference type="EMBL" id="NJHN03000032">
    <property type="protein sequence ID" value="KAH9423524.1"/>
    <property type="molecule type" value="Genomic_DNA"/>
</dbReference>
<feature type="compositionally biased region" description="Acidic residues" evidence="1">
    <location>
        <begin position="222"/>
        <end position="237"/>
    </location>
</feature>
<evidence type="ECO:0000313" key="2">
    <source>
        <dbReference type="EMBL" id="KAH9423524.1"/>
    </source>
</evidence>
<reference evidence="2 3" key="1">
    <citation type="journal article" date="2018" name="J. Allergy Clin. Immunol.">
        <title>High-quality assembly of Dermatophagoides pteronyssinus genome and transcriptome reveals a wide range of novel allergens.</title>
        <authorList>
            <person name="Liu X.Y."/>
            <person name="Yang K.Y."/>
            <person name="Wang M.Q."/>
            <person name="Kwok J.S."/>
            <person name="Zeng X."/>
            <person name="Yang Z."/>
            <person name="Xiao X.J."/>
            <person name="Lau C.P."/>
            <person name="Li Y."/>
            <person name="Huang Z.M."/>
            <person name="Ba J.G."/>
            <person name="Yim A.K."/>
            <person name="Ouyang C.Y."/>
            <person name="Ngai S.M."/>
            <person name="Chan T.F."/>
            <person name="Leung E.L."/>
            <person name="Liu L."/>
            <person name="Liu Z.G."/>
            <person name="Tsui S.K."/>
        </authorList>
    </citation>
    <scope>NUCLEOTIDE SEQUENCE [LARGE SCALE GENOMIC DNA]</scope>
    <source>
        <strain evidence="2">Derp</strain>
    </source>
</reference>
<gene>
    <name evidence="2" type="ORF">DERP_003805</name>
</gene>
<feature type="compositionally biased region" description="Basic residues" evidence="1">
    <location>
        <begin position="27"/>
        <end position="39"/>
    </location>
</feature>
<organism evidence="2 3">
    <name type="scientific">Dermatophagoides pteronyssinus</name>
    <name type="common">European house dust mite</name>
    <dbReference type="NCBI Taxonomy" id="6956"/>
    <lineage>
        <taxon>Eukaryota</taxon>
        <taxon>Metazoa</taxon>
        <taxon>Ecdysozoa</taxon>
        <taxon>Arthropoda</taxon>
        <taxon>Chelicerata</taxon>
        <taxon>Arachnida</taxon>
        <taxon>Acari</taxon>
        <taxon>Acariformes</taxon>
        <taxon>Sarcoptiformes</taxon>
        <taxon>Astigmata</taxon>
        <taxon>Psoroptidia</taxon>
        <taxon>Analgoidea</taxon>
        <taxon>Pyroglyphidae</taxon>
        <taxon>Dermatophagoidinae</taxon>
        <taxon>Dermatophagoides</taxon>
    </lineage>
</organism>
<reference evidence="2 3" key="2">
    <citation type="journal article" date="2022" name="Mol. Biol. Evol.">
        <title>Comparative Genomics Reveals Insights into the Divergent Evolution of Astigmatic Mites and Household Pest Adaptations.</title>
        <authorList>
            <person name="Xiong Q."/>
            <person name="Wan A.T."/>
            <person name="Liu X."/>
            <person name="Fung C.S."/>
            <person name="Xiao X."/>
            <person name="Malainual N."/>
            <person name="Hou J."/>
            <person name="Wang L."/>
            <person name="Wang M."/>
            <person name="Yang K.Y."/>
            <person name="Cui Y."/>
            <person name="Leung E.L."/>
            <person name="Nong W."/>
            <person name="Shin S.K."/>
            <person name="Au S.W."/>
            <person name="Jeong K.Y."/>
            <person name="Chew F.T."/>
            <person name="Hui J.H."/>
            <person name="Leung T.F."/>
            <person name="Tungtrongchitr A."/>
            <person name="Zhong N."/>
            <person name="Liu Z."/>
            <person name="Tsui S.K."/>
        </authorList>
    </citation>
    <scope>NUCLEOTIDE SEQUENCE [LARGE SCALE GENOMIC DNA]</scope>
    <source>
        <strain evidence="2">Derp</strain>
    </source>
</reference>
<feature type="compositionally biased region" description="Low complexity" evidence="1">
    <location>
        <begin position="82"/>
        <end position="91"/>
    </location>
</feature>
<protein>
    <submittedName>
        <fullName evidence="2">Uncharacterized protein</fullName>
    </submittedName>
</protein>
<comment type="caution">
    <text evidence="2">The sequence shown here is derived from an EMBL/GenBank/DDBJ whole genome shotgun (WGS) entry which is preliminary data.</text>
</comment>